<evidence type="ECO:0000256" key="2">
    <source>
        <dbReference type="ARBA" id="ARBA00008974"/>
    </source>
</evidence>
<dbReference type="CDD" id="cd11484">
    <property type="entry name" value="SLC-NCS1sbd_CobB-like"/>
    <property type="match status" value="1"/>
</dbReference>
<keyword evidence="5 8" id="KW-1133">Transmembrane helix</keyword>
<evidence type="ECO:0000256" key="5">
    <source>
        <dbReference type="ARBA" id="ARBA00022989"/>
    </source>
</evidence>
<feature type="transmembrane region" description="Helical" evidence="8">
    <location>
        <begin position="21"/>
        <end position="45"/>
    </location>
</feature>
<feature type="transmembrane region" description="Helical" evidence="8">
    <location>
        <begin position="207"/>
        <end position="229"/>
    </location>
</feature>
<feature type="transmembrane region" description="Helical" evidence="8">
    <location>
        <begin position="399"/>
        <end position="417"/>
    </location>
</feature>
<protein>
    <submittedName>
        <fullName evidence="9">Cytochrome C oxidase subunit III</fullName>
    </submittedName>
</protein>
<feature type="transmembrane region" description="Helical" evidence="8">
    <location>
        <begin position="423"/>
        <end position="445"/>
    </location>
</feature>
<evidence type="ECO:0000256" key="4">
    <source>
        <dbReference type="ARBA" id="ARBA00022692"/>
    </source>
</evidence>
<sequence>MKEQKGTTIFSIPMKNRKTNTWDMFATWVGANANNGTWFVGGVLAACGFSVAMKVLVLSSALSYVFLSLVGYIGYKTGVSTMTLSRASFGERGSYLPSLVNITQFIGWTAVNTFIAAQSVSILFHDLLGWPVWGQHGGYLGLVVGIIIMSILHIISVSSGSRSVQMIERLGIILVLIFVIWESVAVFRTVSFSQIVNWHVPAQSKMAVGAAVDYVAAFNLAWVTAGADFTRFTAKEKNATLTPFLGALLGVVWFAFIGLISTISIAISSGVYNANNSDPSTIASKLGLGVVALLVIILTSMTANAVNLLAAGSALSNIFTKLKLKCSLWIVVLLATVVTFIPMFVGSFLSAFESFLDYVGMVLGPTIAIICTDFYFRAHRQYDVDELGKVGGKYWYRGGVNWVAIIVFAIGVAFFLGVHQLPIFVNTIGATFIDMCLSGILYYGIMLLVDRKEDELCY</sequence>
<keyword evidence="3 7" id="KW-0813">Transport</keyword>
<feature type="transmembrane region" description="Helical" evidence="8">
    <location>
        <begin position="137"/>
        <end position="158"/>
    </location>
</feature>
<dbReference type="GO" id="GO:0005886">
    <property type="term" value="C:plasma membrane"/>
    <property type="evidence" value="ECO:0007669"/>
    <property type="project" value="TreeGrafter"/>
</dbReference>
<evidence type="ECO:0000256" key="3">
    <source>
        <dbReference type="ARBA" id="ARBA00022448"/>
    </source>
</evidence>
<dbReference type="Pfam" id="PF02133">
    <property type="entry name" value="Transp_cyt_pur"/>
    <property type="match status" value="1"/>
</dbReference>
<dbReference type="InterPro" id="IPR001248">
    <property type="entry name" value="Pur-cyt_permease"/>
</dbReference>
<accession>A0A073K305</accession>
<feature type="transmembrane region" description="Helical" evidence="8">
    <location>
        <begin position="358"/>
        <end position="378"/>
    </location>
</feature>
<dbReference type="AlphaFoldDB" id="A0A073K305"/>
<keyword evidence="6 7" id="KW-0472">Membrane</keyword>
<evidence type="ECO:0000256" key="7">
    <source>
        <dbReference type="PIRNR" id="PIRNR002744"/>
    </source>
</evidence>
<name>A0A073K305_LIMRT</name>
<feature type="transmembrane region" description="Helical" evidence="8">
    <location>
        <begin position="241"/>
        <end position="267"/>
    </location>
</feature>
<evidence type="ECO:0000256" key="6">
    <source>
        <dbReference type="ARBA" id="ARBA00023136"/>
    </source>
</evidence>
<keyword evidence="4 8" id="KW-0812">Transmembrane</keyword>
<gene>
    <name evidence="9" type="ORF">LR3_09075</name>
</gene>
<dbReference type="PATRIC" id="fig|1598.90.peg.354"/>
<feature type="transmembrane region" description="Helical" evidence="8">
    <location>
        <begin position="287"/>
        <end position="315"/>
    </location>
</feature>
<dbReference type="PANTHER" id="PTHR30569:SF0">
    <property type="entry name" value="CYTOSINE PERMEASE"/>
    <property type="match status" value="1"/>
</dbReference>
<dbReference type="EMBL" id="JOSX01000009">
    <property type="protein sequence ID" value="KEK16215.1"/>
    <property type="molecule type" value="Genomic_DNA"/>
</dbReference>
<dbReference type="Gene3D" id="1.10.4160.10">
    <property type="entry name" value="Hydantoin permease"/>
    <property type="match status" value="1"/>
</dbReference>
<feature type="transmembrane region" description="Helical" evidence="8">
    <location>
        <begin position="95"/>
        <end position="117"/>
    </location>
</feature>
<evidence type="ECO:0000313" key="9">
    <source>
        <dbReference type="EMBL" id="KEK16215.1"/>
    </source>
</evidence>
<dbReference type="PIRSF" id="PIRSF002744">
    <property type="entry name" value="Pur-cyt_permease"/>
    <property type="match status" value="1"/>
</dbReference>
<comment type="similarity">
    <text evidence="2 7">Belongs to the purine-cytosine permease (2.A.39) family.</text>
</comment>
<dbReference type="InterPro" id="IPR030191">
    <property type="entry name" value="CodB"/>
</dbReference>
<evidence type="ECO:0000256" key="8">
    <source>
        <dbReference type="SAM" id="Phobius"/>
    </source>
</evidence>
<organism evidence="9 10">
    <name type="scientific">Limosilactobacillus reuteri</name>
    <name type="common">Lactobacillus reuteri</name>
    <dbReference type="NCBI Taxonomy" id="1598"/>
    <lineage>
        <taxon>Bacteria</taxon>
        <taxon>Bacillati</taxon>
        <taxon>Bacillota</taxon>
        <taxon>Bacilli</taxon>
        <taxon>Lactobacillales</taxon>
        <taxon>Lactobacillaceae</taxon>
        <taxon>Limosilactobacillus</taxon>
    </lineage>
</organism>
<evidence type="ECO:0000313" key="10">
    <source>
        <dbReference type="Proteomes" id="UP000027731"/>
    </source>
</evidence>
<dbReference type="GO" id="GO:0015209">
    <property type="term" value="F:cytosine transmembrane transporter activity"/>
    <property type="evidence" value="ECO:0007669"/>
    <property type="project" value="InterPro"/>
</dbReference>
<dbReference type="Proteomes" id="UP000027731">
    <property type="component" value="Unassembled WGS sequence"/>
</dbReference>
<feature type="transmembrane region" description="Helical" evidence="8">
    <location>
        <begin position="170"/>
        <end position="187"/>
    </location>
</feature>
<comment type="caution">
    <text evidence="9">The sequence shown here is derived from an EMBL/GenBank/DDBJ whole genome shotgun (WGS) entry which is preliminary data.</text>
</comment>
<dbReference type="InterPro" id="IPR026030">
    <property type="entry name" value="Pur-cyt_permease_Fcy2/21/22"/>
</dbReference>
<proteinExistence type="inferred from homology"/>
<dbReference type="PANTHER" id="PTHR30569">
    <property type="entry name" value="CYTOSINE TRANSPORTER CODB"/>
    <property type="match status" value="1"/>
</dbReference>
<reference evidence="9 10" key="1">
    <citation type="submission" date="2014-06" db="EMBL/GenBank/DDBJ databases">
        <title>Genetic determinant of reutericyclin biosynthesis of Lactobacillus reuteri.</title>
        <authorList>
            <person name="Lin X."/>
            <person name="Duar R."/>
            <person name="Walter J."/>
            <person name="Gaenzle M."/>
        </authorList>
    </citation>
    <scope>NUCLEOTIDE SEQUENCE [LARGE SCALE GENOMIC DNA]</scope>
    <source>
        <strain evidence="9 10">LTH2584</strain>
    </source>
</reference>
<comment type="subcellular location">
    <subcellularLocation>
        <location evidence="1">Membrane</location>
        <topology evidence="1">Multi-pass membrane protein</topology>
    </subcellularLocation>
</comment>
<feature type="transmembrane region" description="Helical" evidence="8">
    <location>
        <begin position="51"/>
        <end position="75"/>
    </location>
</feature>
<feature type="transmembrane region" description="Helical" evidence="8">
    <location>
        <begin position="327"/>
        <end position="352"/>
    </location>
</feature>
<evidence type="ECO:0000256" key="1">
    <source>
        <dbReference type="ARBA" id="ARBA00004141"/>
    </source>
</evidence>